<dbReference type="PANTHER" id="PTHR23113">
    <property type="entry name" value="GUANINE NUCLEOTIDE EXCHANGE FACTOR"/>
    <property type="match status" value="1"/>
</dbReference>
<dbReference type="CDD" id="cd00155">
    <property type="entry name" value="RasGEF"/>
    <property type="match status" value="1"/>
</dbReference>
<dbReference type="SUPFAM" id="SSF48366">
    <property type="entry name" value="Ras GEF"/>
    <property type="match status" value="1"/>
</dbReference>
<dbReference type="SMART" id="SM00147">
    <property type="entry name" value="RasGEF"/>
    <property type="match status" value="1"/>
</dbReference>
<feature type="domain" description="Ras-GEF" evidence="4">
    <location>
        <begin position="324"/>
        <end position="537"/>
    </location>
</feature>
<dbReference type="InterPro" id="IPR001895">
    <property type="entry name" value="RASGEF_cat_dom"/>
</dbReference>
<dbReference type="InterPro" id="IPR023578">
    <property type="entry name" value="Ras_GEF_dom_sf"/>
</dbReference>
<dbReference type="InterPro" id="IPR008937">
    <property type="entry name" value="Ras-like_GEF"/>
</dbReference>
<name>A0A7J7QT84_MYOMY</name>
<proteinExistence type="predicted"/>
<evidence type="ECO:0000259" key="4">
    <source>
        <dbReference type="PROSITE" id="PS50009"/>
    </source>
</evidence>
<dbReference type="Gene3D" id="1.10.840.10">
    <property type="entry name" value="Ras guanine-nucleotide exchange factors catalytic domain"/>
    <property type="match status" value="1"/>
</dbReference>
<comment type="caution">
    <text evidence="5">The sequence shown here is derived from an EMBL/GenBank/DDBJ whole genome shotgun (WGS) entry which is preliminary data.</text>
</comment>
<evidence type="ECO:0000313" key="5">
    <source>
        <dbReference type="EMBL" id="KAF6267056.1"/>
    </source>
</evidence>
<keyword evidence="1 2" id="KW-0344">Guanine-nucleotide releasing factor</keyword>
<dbReference type="PROSITE" id="PS50009">
    <property type="entry name" value="RASGEF_CAT"/>
    <property type="match status" value="1"/>
</dbReference>
<dbReference type="GO" id="GO:0005886">
    <property type="term" value="C:plasma membrane"/>
    <property type="evidence" value="ECO:0007669"/>
    <property type="project" value="TreeGrafter"/>
</dbReference>
<feature type="region of interest" description="Disordered" evidence="3">
    <location>
        <begin position="246"/>
        <end position="273"/>
    </location>
</feature>
<gene>
    <name evidence="5" type="ORF">mMyoMyo1_016250</name>
</gene>
<accession>A0A7J7QT84</accession>
<dbReference type="InterPro" id="IPR036964">
    <property type="entry name" value="RASGEF_cat_dom_sf"/>
</dbReference>
<dbReference type="EMBL" id="JABWUV010000062">
    <property type="protein sequence ID" value="KAF6267056.1"/>
    <property type="molecule type" value="Genomic_DNA"/>
</dbReference>
<keyword evidence="6" id="KW-1185">Reference proteome</keyword>
<evidence type="ECO:0000256" key="1">
    <source>
        <dbReference type="ARBA" id="ARBA00022658"/>
    </source>
</evidence>
<dbReference type="GO" id="GO:0005085">
    <property type="term" value="F:guanyl-nucleotide exchange factor activity"/>
    <property type="evidence" value="ECO:0007669"/>
    <property type="project" value="UniProtKB-KW"/>
</dbReference>
<dbReference type="PANTHER" id="PTHR23113:SF223">
    <property type="entry name" value="RAL-GDS-RELATED PROTEIN"/>
    <property type="match status" value="1"/>
</dbReference>
<dbReference type="Pfam" id="PF00617">
    <property type="entry name" value="RasGEF"/>
    <property type="match status" value="1"/>
</dbReference>
<dbReference type="GO" id="GO:0007265">
    <property type="term" value="P:Ras protein signal transduction"/>
    <property type="evidence" value="ECO:0007669"/>
    <property type="project" value="TreeGrafter"/>
</dbReference>
<evidence type="ECO:0000313" key="6">
    <source>
        <dbReference type="Proteomes" id="UP000527355"/>
    </source>
</evidence>
<dbReference type="Proteomes" id="UP000527355">
    <property type="component" value="Unassembled WGS sequence"/>
</dbReference>
<organism evidence="5 6">
    <name type="scientific">Myotis myotis</name>
    <name type="common">Greater mouse-eared bat</name>
    <name type="synonym">Vespertilio myotis</name>
    <dbReference type="NCBI Taxonomy" id="51298"/>
    <lineage>
        <taxon>Eukaryota</taxon>
        <taxon>Metazoa</taxon>
        <taxon>Chordata</taxon>
        <taxon>Craniata</taxon>
        <taxon>Vertebrata</taxon>
        <taxon>Euteleostomi</taxon>
        <taxon>Mammalia</taxon>
        <taxon>Eutheria</taxon>
        <taxon>Laurasiatheria</taxon>
        <taxon>Chiroptera</taxon>
        <taxon>Yangochiroptera</taxon>
        <taxon>Vespertilionidae</taxon>
        <taxon>Myotis</taxon>
    </lineage>
</organism>
<protein>
    <recommendedName>
        <fullName evidence="4">Ras-GEF domain-containing protein</fullName>
    </recommendedName>
</protein>
<sequence>MTENFPYLVKEIDLQVENPKQKESKEDHTISNVELPAPSILWTNPSSTTSKEDIMEVVAYGPSYTTYQVRVQVKQADDTIQYLSESSNRDITEGLVNGFNYLTSLDPGKVHQATDTIQGRTQCAAEFTLTLCEAHRMRALQKGTLKKVAASLVPAFLTGNIPHICTLMPTHPAFSRAQRFLDELLTRATASVMDTWPDQAQYLGQPLLSPWFSLKQALVLHSRPAPHPVGLVRSLWVELAHLEPTEAQWEEPPPELKRTPEPEEGPAPGLKPGPAVVVLEPSGPPTLIRIPTTEPAPPPTTDYPRAGTPKHLIREEKVNILTFPPRLVAEQLTAMDAELFKKVLPHQCLGSVWSQRRKPGKEHVASTVSATVRQFNRVATCVITTCLGDPSMMAQDRAKVVEHWMKVAKECRILRNFSSLHAILAALQSVAVHRLKKTWGKVSRKRALTMNKLCRKDNSLECVPFLGEYLKELMLMDSRMEDDQEVQRVLEEIVLLQEAAQKYQIEPEEQFQAWFWALKRLSENESYIWSCQLEPQS</sequence>
<reference evidence="5 6" key="1">
    <citation type="journal article" date="2020" name="Nature">
        <title>Six reference-quality genomes reveal evolution of bat adaptations.</title>
        <authorList>
            <person name="Jebb D."/>
            <person name="Huang Z."/>
            <person name="Pippel M."/>
            <person name="Hughes G.M."/>
            <person name="Lavrichenko K."/>
            <person name="Devanna P."/>
            <person name="Winkler S."/>
            <person name="Jermiin L.S."/>
            <person name="Skirmuntt E.C."/>
            <person name="Katzourakis A."/>
            <person name="Burkitt-Gray L."/>
            <person name="Ray D.A."/>
            <person name="Sullivan K.A.M."/>
            <person name="Roscito J.G."/>
            <person name="Kirilenko B.M."/>
            <person name="Davalos L.M."/>
            <person name="Corthals A.P."/>
            <person name="Power M.L."/>
            <person name="Jones G."/>
            <person name="Ransome R.D."/>
            <person name="Dechmann D.K.N."/>
            <person name="Locatelli A.G."/>
            <person name="Puechmaille S.J."/>
            <person name="Fedrigo O."/>
            <person name="Jarvis E.D."/>
            <person name="Hiller M."/>
            <person name="Vernes S.C."/>
            <person name="Myers E.W."/>
            <person name="Teeling E.C."/>
        </authorList>
    </citation>
    <scope>NUCLEOTIDE SEQUENCE [LARGE SCALE GENOMIC DNA]</scope>
    <source>
        <strain evidence="5">MMyoMyo1</strain>
        <tissue evidence="5">Flight muscle</tissue>
    </source>
</reference>
<evidence type="ECO:0000256" key="3">
    <source>
        <dbReference type="SAM" id="MobiDB-lite"/>
    </source>
</evidence>
<dbReference type="AlphaFoldDB" id="A0A7J7QT84"/>
<dbReference type="VEuPathDB" id="HostDB:LOC118655216"/>
<dbReference type="VEuPathDB" id="HostDB:LOC118659632"/>
<evidence type="ECO:0000256" key="2">
    <source>
        <dbReference type="PROSITE-ProRule" id="PRU00168"/>
    </source>
</evidence>